<protein>
    <submittedName>
        <fullName evidence="2">Vitellogenin</fullName>
    </submittedName>
</protein>
<evidence type="ECO:0000313" key="2">
    <source>
        <dbReference type="WBParaSite" id="PS1159_v2.g1057.t1"/>
    </source>
</evidence>
<reference evidence="2" key="1">
    <citation type="submission" date="2022-11" db="UniProtKB">
        <authorList>
            <consortium name="WormBaseParasite"/>
        </authorList>
    </citation>
    <scope>IDENTIFICATION</scope>
</reference>
<sequence length="146" mass="16606">MVGDYLKIKLTTKAECKRPTLAINLESKINLFVRLPPLNSSLMPHLEARQEKSDQFVETKFVTSIPCSYIILGKTLKETLNSMTFSQELSVPATRIETFSEADCDIVSARYNVECCKSKLLQNGQNIIPEYSERCKILKLQTLESR</sequence>
<name>A0AC35EVT7_9BILA</name>
<proteinExistence type="predicted"/>
<accession>A0AC35EVT7</accession>
<organism evidence="1 2">
    <name type="scientific">Panagrolaimus sp. PS1159</name>
    <dbReference type="NCBI Taxonomy" id="55785"/>
    <lineage>
        <taxon>Eukaryota</taxon>
        <taxon>Metazoa</taxon>
        <taxon>Ecdysozoa</taxon>
        <taxon>Nematoda</taxon>
        <taxon>Chromadorea</taxon>
        <taxon>Rhabditida</taxon>
        <taxon>Tylenchina</taxon>
        <taxon>Panagrolaimomorpha</taxon>
        <taxon>Panagrolaimoidea</taxon>
        <taxon>Panagrolaimidae</taxon>
        <taxon>Panagrolaimus</taxon>
    </lineage>
</organism>
<evidence type="ECO:0000313" key="1">
    <source>
        <dbReference type="Proteomes" id="UP000887580"/>
    </source>
</evidence>
<dbReference type="WBParaSite" id="PS1159_v2.g1057.t1">
    <property type="protein sequence ID" value="PS1159_v2.g1057.t1"/>
    <property type="gene ID" value="PS1159_v2.g1057"/>
</dbReference>
<dbReference type="Proteomes" id="UP000887580">
    <property type="component" value="Unplaced"/>
</dbReference>